<dbReference type="SUPFAM" id="SSF46894">
    <property type="entry name" value="C-terminal effector domain of the bipartite response regulators"/>
    <property type="match status" value="1"/>
</dbReference>
<dbReference type="GO" id="GO:0006355">
    <property type="term" value="P:regulation of DNA-templated transcription"/>
    <property type="evidence" value="ECO:0007669"/>
    <property type="project" value="InterPro"/>
</dbReference>
<dbReference type="RefSeq" id="WP_051964046.1">
    <property type="nucleotide sequence ID" value="NZ_FMAF01000025.1"/>
</dbReference>
<dbReference type="Pfam" id="PF25872">
    <property type="entry name" value="HTH_77"/>
    <property type="match status" value="1"/>
</dbReference>
<proteinExistence type="predicted"/>
<dbReference type="InterPro" id="IPR016032">
    <property type="entry name" value="Sig_transdc_resp-reg_C-effctor"/>
</dbReference>
<evidence type="ECO:0000256" key="1">
    <source>
        <dbReference type="ARBA" id="ARBA00023125"/>
    </source>
</evidence>
<dbReference type="InterPro" id="IPR011990">
    <property type="entry name" value="TPR-like_helical_dom_sf"/>
</dbReference>
<gene>
    <name evidence="4" type="ORF">GA0061101_12519</name>
</gene>
<dbReference type="OrthoDB" id="4473689at2"/>
<evidence type="ECO:0000256" key="2">
    <source>
        <dbReference type="PROSITE-ProRule" id="PRU01091"/>
    </source>
</evidence>
<dbReference type="Gene3D" id="1.10.10.10">
    <property type="entry name" value="Winged helix-like DNA-binding domain superfamily/Winged helix DNA-binding domain"/>
    <property type="match status" value="1"/>
</dbReference>
<dbReference type="InterPro" id="IPR027417">
    <property type="entry name" value="P-loop_NTPase"/>
</dbReference>
<dbReference type="InterPro" id="IPR001867">
    <property type="entry name" value="OmpR/PhoB-type_DNA-bd"/>
</dbReference>
<dbReference type="EMBL" id="FMAF01000025">
    <property type="protein sequence ID" value="SCB47251.1"/>
    <property type="molecule type" value="Genomic_DNA"/>
</dbReference>
<dbReference type="AlphaFoldDB" id="A0A1C3X4U1"/>
<dbReference type="SUPFAM" id="SSF48452">
    <property type="entry name" value="TPR-like"/>
    <property type="match status" value="2"/>
</dbReference>
<organism evidence="4 5">
    <name type="scientific">Rhizobium lusitanum</name>
    <dbReference type="NCBI Taxonomy" id="293958"/>
    <lineage>
        <taxon>Bacteria</taxon>
        <taxon>Pseudomonadati</taxon>
        <taxon>Pseudomonadota</taxon>
        <taxon>Alphaproteobacteria</taxon>
        <taxon>Hyphomicrobiales</taxon>
        <taxon>Rhizobiaceae</taxon>
        <taxon>Rhizobium/Agrobacterium group</taxon>
        <taxon>Rhizobium</taxon>
    </lineage>
</organism>
<evidence type="ECO:0000259" key="3">
    <source>
        <dbReference type="PROSITE" id="PS51755"/>
    </source>
</evidence>
<dbReference type="InterPro" id="IPR058852">
    <property type="entry name" value="HTH_77"/>
</dbReference>
<accession>A0A1C3X4U1</accession>
<name>A0A1C3X4U1_9HYPH</name>
<dbReference type="Pfam" id="PF00486">
    <property type="entry name" value="Trans_reg_C"/>
    <property type="match status" value="1"/>
</dbReference>
<dbReference type="CDD" id="cd00383">
    <property type="entry name" value="trans_reg_C"/>
    <property type="match status" value="1"/>
</dbReference>
<protein>
    <submittedName>
        <fullName evidence="4">Predicted ATPase</fullName>
    </submittedName>
</protein>
<dbReference type="InterPro" id="IPR002182">
    <property type="entry name" value="NB-ARC"/>
</dbReference>
<feature type="domain" description="OmpR/PhoB-type" evidence="3">
    <location>
        <begin position="9"/>
        <end position="107"/>
    </location>
</feature>
<dbReference type="InterPro" id="IPR036388">
    <property type="entry name" value="WH-like_DNA-bd_sf"/>
</dbReference>
<sequence length="954" mass="104312">MAIEVVADNQAYRFGPFTLAVNERLLSRNGTPTDLGGRALDILIALVSAPNEIISKKDLMLQVWPDAVVEEGSLRFHMTGLRKALGDGEDGARYITTVPGRGYCFVAPISRTFVDRGSASASTDAFPHANLPPLLGRMVGRDVDVLKLAAQLTDSRLVTIVGHGGVGKTTLAIAAAHHVADQFDGHVLFVDFGAIGDARLAATTVATLLGLSIQADDATPELVRFLKDKHILLVLDTCEHVVEAIATTVMSILNSAPQVHILATSRETLRIEGERVYRLDALACPPDVPEISVAALQDFPATQLFVERAVAGGAQLDVNGAQAAIVCEICRKLDGVALAIELAARRVETYGLEQTAALLDQQLTLLWQGLRSAPPRQQTLQATLDWSYGLLSDLERTVLRRLAVFVGNFPLDAALEVVASETLDRASVFAAIDSLVEKSMVAARPLGAMMRYRLLDTTRAYVLDRGKDDDERTDLSSRHAAYCRVWFEQNGSEWSSLSTATERAPHFNAINNVRSALEWCFGETGDASMGVGLVAAVAPVFRAMGLLPECHRWTERALQSIDETTRGGNEEMQLQASFGVSLMFTQGHNDMSAAALNRSLEIAQARGDYLNAARLLGPLYFFHLRSGEFRRCLQYAERCFEIAGSLGDPAATALSHTLLGLSYCLVGRLGEARTTLAPVLEPGRSPASKQIHYGFDHYTWAGIGWSTTLWLQGYRDQARAVIRQAFKDAETIRHPVSFAISLSSIATLLWIGDLDLAEEHLVPFITRAETLSFGPYLPMGHAFRAEIAIRRGDVEVGAAALQRQLENLHVARFELFTIRFQFVLIAGFVSIGRYTDAWSLAEETAQLIEDKGYFSYLPELLRLRGSILLAAPELSNMDGETYLTQSLQMSRDQGAGSWEVRAATDLARLWAGQGRSTEATELLRPIFERLTEGRDTPDLKAAAEALEKLAHRGR</sequence>
<dbReference type="GO" id="GO:0003677">
    <property type="term" value="F:DNA binding"/>
    <property type="evidence" value="ECO:0007669"/>
    <property type="project" value="UniProtKB-UniRule"/>
</dbReference>
<dbReference type="GO" id="GO:0043531">
    <property type="term" value="F:ADP binding"/>
    <property type="evidence" value="ECO:0007669"/>
    <property type="project" value="InterPro"/>
</dbReference>
<dbReference type="PANTHER" id="PTHR47691:SF3">
    <property type="entry name" value="HTH-TYPE TRANSCRIPTIONAL REGULATOR RV0890C-RELATED"/>
    <property type="match status" value="1"/>
</dbReference>
<dbReference type="Gene3D" id="1.25.40.10">
    <property type="entry name" value="Tetratricopeptide repeat domain"/>
    <property type="match status" value="1"/>
</dbReference>
<feature type="DNA-binding region" description="OmpR/PhoB-type" evidence="2">
    <location>
        <begin position="9"/>
        <end position="107"/>
    </location>
</feature>
<evidence type="ECO:0000313" key="5">
    <source>
        <dbReference type="Proteomes" id="UP000199205"/>
    </source>
</evidence>
<keyword evidence="1 2" id="KW-0238">DNA-binding</keyword>
<dbReference type="Proteomes" id="UP000199205">
    <property type="component" value="Unassembled WGS sequence"/>
</dbReference>
<dbReference type="SUPFAM" id="SSF52540">
    <property type="entry name" value="P-loop containing nucleoside triphosphate hydrolases"/>
    <property type="match status" value="1"/>
</dbReference>
<dbReference type="SMART" id="SM00862">
    <property type="entry name" value="Trans_reg_C"/>
    <property type="match status" value="1"/>
</dbReference>
<dbReference type="Pfam" id="PF00931">
    <property type="entry name" value="NB-ARC"/>
    <property type="match status" value="1"/>
</dbReference>
<dbReference type="PANTHER" id="PTHR47691">
    <property type="entry name" value="REGULATOR-RELATED"/>
    <property type="match status" value="1"/>
</dbReference>
<dbReference type="PRINTS" id="PR00364">
    <property type="entry name" value="DISEASERSIST"/>
</dbReference>
<reference evidence="5" key="1">
    <citation type="submission" date="2016-08" db="EMBL/GenBank/DDBJ databases">
        <authorList>
            <person name="Varghese N."/>
            <person name="Submissions Spin"/>
        </authorList>
    </citation>
    <scope>NUCLEOTIDE SEQUENCE [LARGE SCALE GENOMIC DNA]</scope>
    <source>
        <strain evidence="5">P1-7</strain>
    </source>
</reference>
<dbReference type="GO" id="GO:0000160">
    <property type="term" value="P:phosphorelay signal transduction system"/>
    <property type="evidence" value="ECO:0007669"/>
    <property type="project" value="InterPro"/>
</dbReference>
<evidence type="ECO:0000313" key="4">
    <source>
        <dbReference type="EMBL" id="SCB47251.1"/>
    </source>
</evidence>
<dbReference type="Gene3D" id="3.40.50.300">
    <property type="entry name" value="P-loop containing nucleotide triphosphate hydrolases"/>
    <property type="match status" value="1"/>
</dbReference>
<dbReference type="PROSITE" id="PS51755">
    <property type="entry name" value="OMPR_PHOB"/>
    <property type="match status" value="1"/>
</dbReference>